<dbReference type="SUPFAM" id="SSF53448">
    <property type="entry name" value="Nucleotide-diphospho-sugar transferases"/>
    <property type="match status" value="1"/>
</dbReference>
<evidence type="ECO:0000313" key="2">
    <source>
        <dbReference type="Proteomes" id="UP000632195"/>
    </source>
</evidence>
<reference evidence="1" key="1">
    <citation type="journal article" date="2014" name="Int. J. Syst. Evol. Microbiol.">
        <title>Complete genome sequence of Corynebacterium casei LMG S-19264T (=DSM 44701T), isolated from a smear-ripened cheese.</title>
        <authorList>
            <consortium name="US DOE Joint Genome Institute (JGI-PGF)"/>
            <person name="Walter F."/>
            <person name="Albersmeier A."/>
            <person name="Kalinowski J."/>
            <person name="Ruckert C."/>
        </authorList>
    </citation>
    <scope>NUCLEOTIDE SEQUENCE</scope>
    <source>
        <strain evidence="1">JCM 13583</strain>
    </source>
</reference>
<accession>A0AA37F9S4</accession>
<dbReference type="InterPro" id="IPR029044">
    <property type="entry name" value="Nucleotide-diphossugar_trans"/>
</dbReference>
<sequence>MEPTDRFEAFFSALKVVDTEYVLLIDEDQIPSEKLFDELRNIKADFAIVPERSINRNICGRMMDIKRKRVEELAKMSLDPLQRAVPRFYRTDILKAALNGVDSRFAPHEDSFIFSRVLETTKSYTVLKSVLYNYDVSLRTYMLKSYKYGAALGRNENPTLGKFALKMDLSIMIGRQMISLTPIDLVRAFPYALGYLVGKFRRRGISRHS</sequence>
<evidence type="ECO:0008006" key="3">
    <source>
        <dbReference type="Google" id="ProtNLM"/>
    </source>
</evidence>
<comment type="caution">
    <text evidence="1">The sequence shown here is derived from an EMBL/GenBank/DDBJ whole genome shotgun (WGS) entry which is preliminary data.</text>
</comment>
<proteinExistence type="predicted"/>
<name>A0AA37F9S4_9ARCH</name>
<reference evidence="1" key="2">
    <citation type="submission" date="2022-09" db="EMBL/GenBank/DDBJ databases">
        <authorList>
            <person name="Sun Q."/>
            <person name="Ohkuma M."/>
        </authorList>
    </citation>
    <scope>NUCLEOTIDE SEQUENCE</scope>
    <source>
        <strain evidence="1">JCM 13583</strain>
    </source>
</reference>
<dbReference type="Proteomes" id="UP000632195">
    <property type="component" value="Unassembled WGS sequence"/>
</dbReference>
<organism evidence="1 2">
    <name type="scientific">Thermogymnomonas acidicola</name>
    <dbReference type="NCBI Taxonomy" id="399579"/>
    <lineage>
        <taxon>Archaea</taxon>
        <taxon>Methanobacteriati</taxon>
        <taxon>Thermoplasmatota</taxon>
        <taxon>Thermoplasmata</taxon>
        <taxon>Thermoplasmatales</taxon>
        <taxon>Thermogymnomonas</taxon>
    </lineage>
</organism>
<dbReference type="EMBL" id="BMNY01000002">
    <property type="protein sequence ID" value="GGM76718.1"/>
    <property type="molecule type" value="Genomic_DNA"/>
</dbReference>
<evidence type="ECO:0000313" key="1">
    <source>
        <dbReference type="EMBL" id="GGM76718.1"/>
    </source>
</evidence>
<gene>
    <name evidence="1" type="ORF">GCM10007108_13500</name>
</gene>
<keyword evidence="2" id="KW-1185">Reference proteome</keyword>
<protein>
    <recommendedName>
        <fullName evidence="3">Glycosyl transferase family 2</fullName>
    </recommendedName>
</protein>
<dbReference type="AlphaFoldDB" id="A0AA37F9S4"/>